<keyword evidence="12 15" id="KW-1133">Transmembrane helix</keyword>
<dbReference type="Pfam" id="PF00702">
    <property type="entry name" value="Hydrolase"/>
    <property type="match status" value="1"/>
</dbReference>
<dbReference type="CDD" id="cd00371">
    <property type="entry name" value="HMA"/>
    <property type="match status" value="1"/>
</dbReference>
<dbReference type="CDD" id="cd02079">
    <property type="entry name" value="P-type_ATPase_HM"/>
    <property type="match status" value="1"/>
</dbReference>
<evidence type="ECO:0000256" key="2">
    <source>
        <dbReference type="ARBA" id="ARBA00006024"/>
    </source>
</evidence>
<feature type="transmembrane region" description="Helical" evidence="15">
    <location>
        <begin position="784"/>
        <end position="800"/>
    </location>
</feature>
<keyword evidence="10" id="KW-0460">Magnesium</keyword>
<dbReference type="Pfam" id="PF12156">
    <property type="entry name" value="ATPase-cat_bd"/>
    <property type="match status" value="1"/>
</dbReference>
<name>A0A2S9H0J8_9BURK</name>
<dbReference type="AlphaFoldDB" id="A0A2S9H0J8"/>
<dbReference type="InterPro" id="IPR027256">
    <property type="entry name" value="P-typ_ATPase_IB"/>
</dbReference>
<feature type="transmembrane region" description="Helical" evidence="15">
    <location>
        <begin position="291"/>
        <end position="309"/>
    </location>
</feature>
<feature type="transmembrane region" description="Helical" evidence="15">
    <location>
        <begin position="447"/>
        <end position="469"/>
    </location>
</feature>
<dbReference type="Proteomes" id="UP000237839">
    <property type="component" value="Unassembled WGS sequence"/>
</dbReference>
<dbReference type="SUPFAM" id="SSF55008">
    <property type="entry name" value="HMA, heavy metal-associated domain"/>
    <property type="match status" value="1"/>
</dbReference>
<protein>
    <submittedName>
        <fullName evidence="17">Heavy metal translocating P-type ATPase</fullName>
    </submittedName>
</protein>
<dbReference type="SUPFAM" id="SSF81665">
    <property type="entry name" value="Calcium ATPase, transmembrane domain M"/>
    <property type="match status" value="1"/>
</dbReference>
<feature type="transmembrane region" description="Helical" evidence="15">
    <location>
        <begin position="267"/>
        <end position="285"/>
    </location>
</feature>
<dbReference type="EMBL" id="PUGF01000007">
    <property type="protein sequence ID" value="PRC93483.1"/>
    <property type="molecule type" value="Genomic_DNA"/>
</dbReference>
<evidence type="ECO:0000259" key="16">
    <source>
        <dbReference type="PROSITE" id="PS50846"/>
    </source>
</evidence>
<evidence type="ECO:0000256" key="3">
    <source>
        <dbReference type="ARBA" id="ARBA00022448"/>
    </source>
</evidence>
<dbReference type="OrthoDB" id="8552908at2"/>
<dbReference type="InterPro" id="IPR044492">
    <property type="entry name" value="P_typ_ATPase_HD_dom"/>
</dbReference>
<feature type="transmembrane region" description="Helical" evidence="15">
    <location>
        <begin position="230"/>
        <end position="255"/>
    </location>
</feature>
<proteinExistence type="inferred from homology"/>
<organism evidence="17 18">
    <name type="scientific">Solimicrobium silvestre</name>
    <dbReference type="NCBI Taxonomy" id="2099400"/>
    <lineage>
        <taxon>Bacteria</taxon>
        <taxon>Pseudomonadati</taxon>
        <taxon>Pseudomonadota</taxon>
        <taxon>Betaproteobacteria</taxon>
        <taxon>Burkholderiales</taxon>
        <taxon>Oxalobacteraceae</taxon>
        <taxon>Solimicrobium</taxon>
    </lineage>
</organism>
<dbReference type="PANTHER" id="PTHR43520">
    <property type="entry name" value="ATP7, ISOFORM B"/>
    <property type="match status" value="1"/>
</dbReference>
<evidence type="ECO:0000256" key="8">
    <source>
        <dbReference type="ARBA" id="ARBA00022741"/>
    </source>
</evidence>
<dbReference type="GO" id="GO:0005507">
    <property type="term" value="F:copper ion binding"/>
    <property type="evidence" value="ECO:0007669"/>
    <property type="project" value="TreeGrafter"/>
</dbReference>
<dbReference type="PROSITE" id="PS50846">
    <property type="entry name" value="HMA_2"/>
    <property type="match status" value="1"/>
</dbReference>
<evidence type="ECO:0000313" key="17">
    <source>
        <dbReference type="EMBL" id="PRC93483.1"/>
    </source>
</evidence>
<evidence type="ECO:0000256" key="10">
    <source>
        <dbReference type="ARBA" id="ARBA00022842"/>
    </source>
</evidence>
<evidence type="ECO:0000313" key="18">
    <source>
        <dbReference type="Proteomes" id="UP000237839"/>
    </source>
</evidence>
<dbReference type="InterPro" id="IPR023214">
    <property type="entry name" value="HAD_sf"/>
</dbReference>
<evidence type="ECO:0000256" key="5">
    <source>
        <dbReference type="ARBA" id="ARBA00022553"/>
    </source>
</evidence>
<dbReference type="InterPro" id="IPR059000">
    <property type="entry name" value="ATPase_P-type_domA"/>
</dbReference>
<keyword evidence="11" id="KW-1278">Translocase</keyword>
<evidence type="ECO:0000256" key="1">
    <source>
        <dbReference type="ARBA" id="ARBA00004651"/>
    </source>
</evidence>
<evidence type="ECO:0000256" key="13">
    <source>
        <dbReference type="ARBA" id="ARBA00023065"/>
    </source>
</evidence>
<reference evidence="17 18" key="1">
    <citation type="submission" date="2018-02" db="EMBL/GenBank/DDBJ databases">
        <title>Solimicrobium silvestre gen. nov., sp. nov., isolated from alpine forest soil.</title>
        <authorList>
            <person name="Margesin R."/>
            <person name="Albuquerque L."/>
            <person name="Zhang D.-C."/>
            <person name="Froufe H.J.C."/>
            <person name="Severino R."/>
            <person name="Roxo I."/>
            <person name="Egas C."/>
            <person name="Da Costa M.S."/>
        </authorList>
    </citation>
    <scope>NUCLEOTIDE SEQUENCE [LARGE SCALE GENOMIC DNA]</scope>
    <source>
        <strain evidence="17 18">S20-91</strain>
    </source>
</reference>
<evidence type="ECO:0000256" key="4">
    <source>
        <dbReference type="ARBA" id="ARBA00022475"/>
    </source>
</evidence>
<evidence type="ECO:0000256" key="6">
    <source>
        <dbReference type="ARBA" id="ARBA00022692"/>
    </source>
</evidence>
<comment type="caution">
    <text evidence="17">The sequence shown here is derived from an EMBL/GenBank/DDBJ whole genome shotgun (WGS) entry which is preliminary data.</text>
</comment>
<dbReference type="SFLD" id="SFLDS00003">
    <property type="entry name" value="Haloacid_Dehalogenase"/>
    <property type="match status" value="1"/>
</dbReference>
<dbReference type="GO" id="GO:0005524">
    <property type="term" value="F:ATP binding"/>
    <property type="evidence" value="ECO:0007669"/>
    <property type="project" value="UniProtKB-UniRule"/>
</dbReference>
<evidence type="ECO:0000256" key="12">
    <source>
        <dbReference type="ARBA" id="ARBA00022989"/>
    </source>
</evidence>
<dbReference type="PANTHER" id="PTHR43520:SF5">
    <property type="entry name" value="CATION-TRANSPORTING P-TYPE ATPASE-RELATED"/>
    <property type="match status" value="1"/>
</dbReference>
<dbReference type="SUPFAM" id="SSF81653">
    <property type="entry name" value="Calcium ATPase, transduction domain A"/>
    <property type="match status" value="1"/>
</dbReference>
<evidence type="ECO:0000256" key="9">
    <source>
        <dbReference type="ARBA" id="ARBA00022840"/>
    </source>
</evidence>
<dbReference type="InterPro" id="IPR018303">
    <property type="entry name" value="ATPase_P-typ_P_site"/>
</dbReference>
<dbReference type="SUPFAM" id="SSF56784">
    <property type="entry name" value="HAD-like"/>
    <property type="match status" value="1"/>
</dbReference>
<dbReference type="Pfam" id="PF00403">
    <property type="entry name" value="HMA"/>
    <property type="match status" value="1"/>
</dbReference>
<dbReference type="Gene3D" id="3.40.1110.10">
    <property type="entry name" value="Calcium-transporting ATPase, cytoplasmic domain N"/>
    <property type="match status" value="1"/>
</dbReference>
<dbReference type="GO" id="GO:0016887">
    <property type="term" value="F:ATP hydrolysis activity"/>
    <property type="evidence" value="ECO:0007669"/>
    <property type="project" value="InterPro"/>
</dbReference>
<keyword evidence="7 15" id="KW-0479">Metal-binding</keyword>
<gene>
    <name evidence="17" type="ORF">S2091_1870</name>
</gene>
<evidence type="ECO:0000256" key="7">
    <source>
        <dbReference type="ARBA" id="ARBA00022723"/>
    </source>
</evidence>
<dbReference type="PRINTS" id="PR00119">
    <property type="entry name" value="CATATPASE"/>
</dbReference>
<keyword evidence="13" id="KW-0406">Ion transport</keyword>
<dbReference type="Gene3D" id="3.40.50.1000">
    <property type="entry name" value="HAD superfamily/HAD-like"/>
    <property type="match status" value="1"/>
</dbReference>
<dbReference type="RefSeq" id="WP_105531528.1">
    <property type="nucleotide sequence ID" value="NZ_PUGF01000007.1"/>
</dbReference>
<feature type="transmembrane region" description="Helical" evidence="15">
    <location>
        <begin position="198"/>
        <end position="218"/>
    </location>
</feature>
<keyword evidence="3" id="KW-0813">Transport</keyword>
<dbReference type="Gene3D" id="2.70.150.10">
    <property type="entry name" value="Calcium-transporting ATPase, cytoplasmic transduction domain A"/>
    <property type="match status" value="1"/>
</dbReference>
<dbReference type="InterPro" id="IPR023298">
    <property type="entry name" value="ATPase_P-typ_TM_dom_sf"/>
</dbReference>
<dbReference type="Pfam" id="PF00122">
    <property type="entry name" value="E1-E2_ATPase"/>
    <property type="match status" value="1"/>
</dbReference>
<keyword evidence="5" id="KW-0597">Phosphoprotein</keyword>
<dbReference type="InterPro" id="IPR006121">
    <property type="entry name" value="HMA_dom"/>
</dbReference>
<keyword evidence="9 15" id="KW-0067">ATP-binding</keyword>
<dbReference type="GO" id="GO:0005886">
    <property type="term" value="C:plasma membrane"/>
    <property type="evidence" value="ECO:0007669"/>
    <property type="project" value="UniProtKB-SubCell"/>
</dbReference>
<keyword evidence="14 15" id="KW-0472">Membrane</keyword>
<dbReference type="GO" id="GO:0043682">
    <property type="term" value="F:P-type divalent copper transporter activity"/>
    <property type="evidence" value="ECO:0007669"/>
    <property type="project" value="TreeGrafter"/>
</dbReference>
<feature type="domain" description="HMA" evidence="16">
    <location>
        <begin position="110"/>
        <end position="176"/>
    </location>
</feature>
<evidence type="ECO:0000256" key="15">
    <source>
        <dbReference type="RuleBase" id="RU362081"/>
    </source>
</evidence>
<accession>A0A2S9H0J8</accession>
<dbReference type="Gene3D" id="3.30.70.100">
    <property type="match status" value="1"/>
</dbReference>
<feature type="transmembrane region" description="Helical" evidence="15">
    <location>
        <begin position="475"/>
        <end position="501"/>
    </location>
</feature>
<dbReference type="InterPro" id="IPR021993">
    <property type="entry name" value="ATPase-cat-bd"/>
</dbReference>
<dbReference type="GO" id="GO:0055070">
    <property type="term" value="P:copper ion homeostasis"/>
    <property type="evidence" value="ECO:0007669"/>
    <property type="project" value="TreeGrafter"/>
</dbReference>
<dbReference type="InterPro" id="IPR036163">
    <property type="entry name" value="HMA_dom_sf"/>
</dbReference>
<keyword evidence="6 15" id="KW-0812">Transmembrane</keyword>
<dbReference type="InterPro" id="IPR023299">
    <property type="entry name" value="ATPase_P-typ_cyto_dom_N"/>
</dbReference>
<sequence>MNAVGATSAVDDFAQSQNGLSGAVCCFHCGLPVPESGNWNAKIKGLMRPMCCPGCQAVAQSIVDSGFGDYYQTRIGYSATADQQTLIPPELALYDSEENSEQFGGQKEFGEATFSIEGIRCAACVWLIERRMARLPGMRSADMNVATGRLSACWNRAVCKPSDILRTLREIGYVAYPFDAARYGEQLELARKKLFRRMFIAGLSMMQVMMYALPIYMASDGTMDADMTNLMRWAGLLLTLPAIGYAAQPFFIGAWINLKSHMLGMDVPVALGISAAFIGSVLATFKGQGDVYFDSITMFIFLLLCSRYLELGARRKAASALDNLQHALPASALRMAGYPAFRETELVAAGKLVSGDVILVKPGEANAADGVILEGDTAFDLSMLTGESRAQRMTIGANVPGGAVNVTQPVVLRVTQSTGESTLSVLMSLIERAGQGKPKIALWADRAAAWFVAVLLLFSVSVFIVWHFLDPSRAWPIAIAVLVVSCPCALSLATPTVLAAATNRLLRQGILVVQPHVLETLNQATHIIFDKTGTLTVGKPVLSHIEALAAIPSKQCLRVAASLAASSKHPLSEALVTAAAEDDSISGMDLFCGDIRHIAGQGLDGLMDGKRYRIGSLAFVQELAGSDFAPPNVPGFVSIYLGTENVLLARFDLADSLRADASWIVRYFQDKGKTVILLSGDHQSVTQHVADELGITTALGQNLPDQKLNYVQNLQRDGGIVAMVGDGINDAAVLSAADVSFAMGSGTALAQIHADCVLLSGQLTSLAVLNDTASKTLTVIRQNLFWATLYNLIAIPAAALGLLNPWMSGVGMSLSSVVVVLNALRLQRLPRHINYPTPTTSPKGR</sequence>
<dbReference type="InterPro" id="IPR036412">
    <property type="entry name" value="HAD-like_sf"/>
</dbReference>
<dbReference type="SFLD" id="SFLDG00002">
    <property type="entry name" value="C1.7:_P-type_atpase_like"/>
    <property type="match status" value="1"/>
</dbReference>
<comment type="similarity">
    <text evidence="2 15">Belongs to the cation transport ATPase (P-type) (TC 3.A.3) family. Type IB subfamily.</text>
</comment>
<dbReference type="InterPro" id="IPR008250">
    <property type="entry name" value="ATPase_P-typ_transduc_dom_A_sf"/>
</dbReference>
<evidence type="ECO:0000256" key="11">
    <source>
        <dbReference type="ARBA" id="ARBA00022967"/>
    </source>
</evidence>
<dbReference type="PROSITE" id="PS00154">
    <property type="entry name" value="ATPASE_E1_E2"/>
    <property type="match status" value="1"/>
</dbReference>
<keyword evidence="18" id="KW-1185">Reference proteome</keyword>
<dbReference type="NCBIfam" id="TIGR01525">
    <property type="entry name" value="ATPase-IB_hvy"/>
    <property type="match status" value="1"/>
</dbReference>
<dbReference type="InterPro" id="IPR001757">
    <property type="entry name" value="P_typ_ATPase"/>
</dbReference>
<evidence type="ECO:0000256" key="14">
    <source>
        <dbReference type="ARBA" id="ARBA00023136"/>
    </source>
</evidence>
<dbReference type="NCBIfam" id="TIGR01494">
    <property type="entry name" value="ATPase_P-type"/>
    <property type="match status" value="1"/>
</dbReference>
<keyword evidence="4 15" id="KW-1003">Cell membrane</keyword>
<dbReference type="SFLD" id="SFLDF00027">
    <property type="entry name" value="p-type_atpase"/>
    <property type="match status" value="1"/>
</dbReference>
<comment type="subcellular location">
    <subcellularLocation>
        <location evidence="1">Cell membrane</location>
        <topology evidence="1">Multi-pass membrane protein</topology>
    </subcellularLocation>
</comment>
<keyword evidence="8 15" id="KW-0547">Nucleotide-binding</keyword>